<dbReference type="AlphaFoldDB" id="A0A9D4W3W6"/>
<dbReference type="EMBL" id="JAMSHJ010000006">
    <property type="protein sequence ID" value="KAI5394632.1"/>
    <property type="molecule type" value="Genomic_DNA"/>
</dbReference>
<evidence type="ECO:0000313" key="1">
    <source>
        <dbReference type="EMBL" id="KAI5394632.1"/>
    </source>
</evidence>
<comment type="caution">
    <text evidence="1">The sequence shown here is derived from an EMBL/GenBank/DDBJ whole genome shotgun (WGS) entry which is preliminary data.</text>
</comment>
<gene>
    <name evidence="1" type="ORF">KIW84_061317</name>
</gene>
<sequence length="164" mass="18872">MSRQRTSTDPQNAQPIVDMADAIQAIHAMATAIAQQSATTIQQAGTFAQQAAIRAQREALRDQREEVVTAARDLTSFNRQNPQKFKGEHDPDKVEYATFLLRAEAESWWQGAKQLMESNNEALNWCEKFEQGLRYEIKESVEPLEIRQFQVLKEKCKMVERMKQ</sequence>
<proteinExistence type="predicted"/>
<dbReference type="Gramene" id="Psat06G0131700-T1">
    <property type="protein sequence ID" value="KAI5394632.1"/>
    <property type="gene ID" value="KIW84_061317"/>
</dbReference>
<reference evidence="1 2" key="1">
    <citation type="journal article" date="2022" name="Nat. Genet.">
        <title>Improved pea reference genome and pan-genome highlight genomic features and evolutionary characteristics.</title>
        <authorList>
            <person name="Yang T."/>
            <person name="Liu R."/>
            <person name="Luo Y."/>
            <person name="Hu S."/>
            <person name="Wang D."/>
            <person name="Wang C."/>
            <person name="Pandey M.K."/>
            <person name="Ge S."/>
            <person name="Xu Q."/>
            <person name="Li N."/>
            <person name="Li G."/>
            <person name="Huang Y."/>
            <person name="Saxena R.K."/>
            <person name="Ji Y."/>
            <person name="Li M."/>
            <person name="Yan X."/>
            <person name="He Y."/>
            <person name="Liu Y."/>
            <person name="Wang X."/>
            <person name="Xiang C."/>
            <person name="Varshney R.K."/>
            <person name="Ding H."/>
            <person name="Gao S."/>
            <person name="Zong X."/>
        </authorList>
    </citation>
    <scope>NUCLEOTIDE SEQUENCE [LARGE SCALE GENOMIC DNA]</scope>
    <source>
        <strain evidence="1 2">cv. Zhongwan 6</strain>
    </source>
</reference>
<protein>
    <recommendedName>
        <fullName evidence="3">Retrotransposon gag domain-containing protein</fullName>
    </recommendedName>
</protein>
<evidence type="ECO:0000313" key="2">
    <source>
        <dbReference type="Proteomes" id="UP001058974"/>
    </source>
</evidence>
<keyword evidence="2" id="KW-1185">Reference proteome</keyword>
<evidence type="ECO:0008006" key="3">
    <source>
        <dbReference type="Google" id="ProtNLM"/>
    </source>
</evidence>
<organism evidence="1 2">
    <name type="scientific">Pisum sativum</name>
    <name type="common">Garden pea</name>
    <name type="synonym">Lathyrus oleraceus</name>
    <dbReference type="NCBI Taxonomy" id="3888"/>
    <lineage>
        <taxon>Eukaryota</taxon>
        <taxon>Viridiplantae</taxon>
        <taxon>Streptophyta</taxon>
        <taxon>Embryophyta</taxon>
        <taxon>Tracheophyta</taxon>
        <taxon>Spermatophyta</taxon>
        <taxon>Magnoliopsida</taxon>
        <taxon>eudicotyledons</taxon>
        <taxon>Gunneridae</taxon>
        <taxon>Pentapetalae</taxon>
        <taxon>rosids</taxon>
        <taxon>fabids</taxon>
        <taxon>Fabales</taxon>
        <taxon>Fabaceae</taxon>
        <taxon>Papilionoideae</taxon>
        <taxon>50 kb inversion clade</taxon>
        <taxon>NPAAA clade</taxon>
        <taxon>Hologalegina</taxon>
        <taxon>IRL clade</taxon>
        <taxon>Fabeae</taxon>
        <taxon>Lathyrus</taxon>
    </lineage>
</organism>
<name>A0A9D4W3W6_PEA</name>
<accession>A0A9D4W3W6</accession>
<dbReference type="Proteomes" id="UP001058974">
    <property type="component" value="Chromosome 6"/>
</dbReference>